<name>A0ABV8BMA1_9PSEU</name>
<keyword evidence="2" id="KW-1185">Reference proteome</keyword>
<accession>A0ABV8BMA1</accession>
<proteinExistence type="predicted"/>
<dbReference type="GO" id="GO:0016740">
    <property type="term" value="F:transferase activity"/>
    <property type="evidence" value="ECO:0007669"/>
    <property type="project" value="UniProtKB-KW"/>
</dbReference>
<dbReference type="InterPro" id="IPR014942">
    <property type="entry name" value="AbiEii"/>
</dbReference>
<dbReference type="RefSeq" id="WP_382367758.1">
    <property type="nucleotide sequence ID" value="NZ_JBHRZI010000004.1"/>
</dbReference>
<evidence type="ECO:0000313" key="2">
    <source>
        <dbReference type="Proteomes" id="UP001595690"/>
    </source>
</evidence>
<organism evidence="1 2">
    <name type="scientific">Lentzea rhizosphaerae</name>
    <dbReference type="NCBI Taxonomy" id="2041025"/>
    <lineage>
        <taxon>Bacteria</taxon>
        <taxon>Bacillati</taxon>
        <taxon>Actinomycetota</taxon>
        <taxon>Actinomycetes</taxon>
        <taxon>Pseudonocardiales</taxon>
        <taxon>Pseudonocardiaceae</taxon>
        <taxon>Lentzea</taxon>
    </lineage>
</organism>
<dbReference type="Pfam" id="PF08843">
    <property type="entry name" value="AbiEii"/>
    <property type="match status" value="1"/>
</dbReference>
<sequence>MFAGEFELHLTGSEWQVDELGEFAGRHGLKFTHIELERGDVPSQPMLTIGAKGTIDEVRAIADGWRARLFEAELHLVRVKIEAAPWNDGVPQTDDDADPALYFEHHVKLRLHGSWRDYYMGLYKAMESHDAHVSRNARRISEDGTEQRFVTQRCFGVGRSTAKQRLNALLEDLSAFEVLEVEEEYVVEDDALHIDNGWIHGKTGLSHDERLRRAPRWVRGFPPTFHPLEIKPGQDITQRAVFDPALKQFSHAFRGGEPRFGDPAEGARWLDARRKAMAHVLNLIGSSDWAENLVLRGSVVMRAWFGDAAREPGDLDFVVTPRSLAFESPRAQQLIDDIVDAVADDPGPGVWASGAETSHIWTYERVPGRRIVFPFAVDGLPDGAVQIDLVFNEELPIAPEPVEVAGTTLLAAGQELSLAWKLQWLVTDSYPQAKDLYDAALLAERTTVNTGLVIELLEPELGDRALDFDRKSVLALDHVDWDNAPSELPVTKADEPALLQRIAASLR</sequence>
<protein>
    <submittedName>
        <fullName evidence="1">Nucleotidyl transferase AbiEii/AbiGii toxin family protein</fullName>
    </submittedName>
</protein>
<dbReference type="Proteomes" id="UP001595690">
    <property type="component" value="Unassembled WGS sequence"/>
</dbReference>
<reference evidence="2" key="1">
    <citation type="journal article" date="2019" name="Int. J. Syst. Evol. Microbiol.">
        <title>The Global Catalogue of Microorganisms (GCM) 10K type strain sequencing project: providing services to taxonomists for standard genome sequencing and annotation.</title>
        <authorList>
            <consortium name="The Broad Institute Genomics Platform"/>
            <consortium name="The Broad Institute Genome Sequencing Center for Infectious Disease"/>
            <person name="Wu L."/>
            <person name="Ma J."/>
        </authorList>
    </citation>
    <scope>NUCLEOTIDE SEQUENCE [LARGE SCALE GENOMIC DNA]</scope>
    <source>
        <strain evidence="2">CGMCC 4.7405</strain>
    </source>
</reference>
<keyword evidence="1" id="KW-0808">Transferase</keyword>
<evidence type="ECO:0000313" key="1">
    <source>
        <dbReference type="EMBL" id="MFC3890262.1"/>
    </source>
</evidence>
<gene>
    <name evidence="1" type="ORF">ACFOWZ_02150</name>
</gene>
<dbReference type="EMBL" id="JBHRZI010000004">
    <property type="protein sequence ID" value="MFC3890262.1"/>
    <property type="molecule type" value="Genomic_DNA"/>
</dbReference>
<comment type="caution">
    <text evidence="1">The sequence shown here is derived from an EMBL/GenBank/DDBJ whole genome shotgun (WGS) entry which is preliminary data.</text>
</comment>